<dbReference type="UniPathway" id="UPA00344"/>
<dbReference type="GO" id="GO:0061599">
    <property type="term" value="F:molybdopterin molybdotransferase activity"/>
    <property type="evidence" value="ECO:0007669"/>
    <property type="project" value="UniProtKB-UniRule"/>
</dbReference>
<comment type="caution">
    <text evidence="8">The sequence shown here is derived from an EMBL/GenBank/DDBJ whole genome shotgun (WGS) entry which is preliminary data.</text>
</comment>
<comment type="cofactor">
    <cofactor evidence="6">
        <name>Mg(2+)</name>
        <dbReference type="ChEBI" id="CHEBI:18420"/>
    </cofactor>
</comment>
<evidence type="ECO:0000313" key="8">
    <source>
        <dbReference type="EMBL" id="TMM46117.1"/>
    </source>
</evidence>
<dbReference type="InterPro" id="IPR036688">
    <property type="entry name" value="MoeA_C_domain_IV_sf"/>
</dbReference>
<comment type="pathway">
    <text evidence="2 6">Cofactor biosynthesis; molybdopterin biosynthesis.</text>
</comment>
<dbReference type="SMART" id="SM00852">
    <property type="entry name" value="MoCF_biosynth"/>
    <property type="match status" value="1"/>
</dbReference>
<keyword evidence="6" id="KW-0479">Metal-binding</keyword>
<dbReference type="PANTHER" id="PTHR10192">
    <property type="entry name" value="MOLYBDOPTERIN BIOSYNTHESIS PROTEIN"/>
    <property type="match status" value="1"/>
</dbReference>
<gene>
    <name evidence="8" type="ORF">FEV51_11790</name>
</gene>
<evidence type="ECO:0000256" key="5">
    <source>
        <dbReference type="ARBA" id="ARBA00047317"/>
    </source>
</evidence>
<keyword evidence="6 8" id="KW-0808">Transferase</keyword>
<dbReference type="GO" id="GO:0005829">
    <property type="term" value="C:cytosol"/>
    <property type="evidence" value="ECO:0007669"/>
    <property type="project" value="TreeGrafter"/>
</dbReference>
<dbReference type="Pfam" id="PF03453">
    <property type="entry name" value="MoeA_N"/>
    <property type="match status" value="1"/>
</dbReference>
<evidence type="ECO:0000256" key="4">
    <source>
        <dbReference type="ARBA" id="ARBA00023150"/>
    </source>
</evidence>
<dbReference type="InterPro" id="IPR036135">
    <property type="entry name" value="MoeA_linker/N_sf"/>
</dbReference>
<evidence type="ECO:0000313" key="9">
    <source>
        <dbReference type="Proteomes" id="UP000309668"/>
    </source>
</evidence>
<dbReference type="RefSeq" id="WP_138619186.1">
    <property type="nucleotide sequence ID" value="NZ_VCAO01000009.1"/>
</dbReference>
<dbReference type="SUPFAM" id="SSF63882">
    <property type="entry name" value="MoeA N-terminal region -like"/>
    <property type="match status" value="1"/>
</dbReference>
<keyword evidence="4 6" id="KW-0501">Molybdenum cofactor biosynthesis</keyword>
<dbReference type="Gene3D" id="2.40.340.10">
    <property type="entry name" value="MoeA, C-terminal, domain IV"/>
    <property type="match status" value="1"/>
</dbReference>
<evidence type="ECO:0000256" key="2">
    <source>
        <dbReference type="ARBA" id="ARBA00005046"/>
    </source>
</evidence>
<name>A0A5S3P0A3_9SPHN</name>
<dbReference type="InterPro" id="IPR008284">
    <property type="entry name" value="MoCF_biosynth_CS"/>
</dbReference>
<comment type="similarity">
    <text evidence="3 6">Belongs to the MoeA family.</text>
</comment>
<keyword evidence="6" id="KW-0460">Magnesium</keyword>
<organism evidence="8 9">
    <name type="scientific">Qipengyuania marisflavi</name>
    <dbReference type="NCBI Taxonomy" id="2486356"/>
    <lineage>
        <taxon>Bacteria</taxon>
        <taxon>Pseudomonadati</taxon>
        <taxon>Pseudomonadota</taxon>
        <taxon>Alphaproteobacteria</taxon>
        <taxon>Sphingomonadales</taxon>
        <taxon>Erythrobacteraceae</taxon>
        <taxon>Qipengyuania</taxon>
    </lineage>
</organism>
<dbReference type="Pfam" id="PF03454">
    <property type="entry name" value="MoeA_C"/>
    <property type="match status" value="1"/>
</dbReference>
<dbReference type="SUPFAM" id="SSF63867">
    <property type="entry name" value="MoeA C-terminal domain-like"/>
    <property type="match status" value="1"/>
</dbReference>
<feature type="domain" description="MoaB/Mog" evidence="7">
    <location>
        <begin position="173"/>
        <end position="312"/>
    </location>
</feature>
<dbReference type="GO" id="GO:0006777">
    <property type="term" value="P:Mo-molybdopterin cofactor biosynthetic process"/>
    <property type="evidence" value="ECO:0007669"/>
    <property type="project" value="UniProtKB-UniRule"/>
</dbReference>
<dbReference type="SUPFAM" id="SSF53218">
    <property type="entry name" value="Molybdenum cofactor biosynthesis proteins"/>
    <property type="match status" value="1"/>
</dbReference>
<dbReference type="OrthoDB" id="9804758at2"/>
<dbReference type="EMBL" id="VCAO01000009">
    <property type="protein sequence ID" value="TMM46117.1"/>
    <property type="molecule type" value="Genomic_DNA"/>
</dbReference>
<dbReference type="PROSITE" id="PS01079">
    <property type="entry name" value="MOCF_BIOSYNTHESIS_2"/>
    <property type="match status" value="1"/>
</dbReference>
<dbReference type="EC" id="2.10.1.1" evidence="6"/>
<dbReference type="GO" id="GO:0046872">
    <property type="term" value="F:metal ion binding"/>
    <property type="evidence" value="ECO:0007669"/>
    <property type="project" value="UniProtKB-UniRule"/>
</dbReference>
<evidence type="ECO:0000256" key="1">
    <source>
        <dbReference type="ARBA" id="ARBA00002901"/>
    </source>
</evidence>
<keyword evidence="6" id="KW-0500">Molybdenum</keyword>
<dbReference type="Gene3D" id="3.40.980.10">
    <property type="entry name" value="MoaB/Mog-like domain"/>
    <property type="match status" value="1"/>
</dbReference>
<sequence>MISFDKAQCLMAQLADPLGSERVCLHLAQGRVLADDLTARIDAPRADVSAMDGYALAGPHDAGAQLSIVGNSAAGAPWDGTLKCGQALRILTGAFLPAGGDRVLIQENAEASGGRVRIVESCDVGAHIRKQGSDFAAGDVVLARGARLGARALVTTASADVDAVTVTKRPRLALLATGDELVSPGVAASHPHNIPDSISPGVGALARGAGAAVVALRRGGDDPKALSEIAGELLKACDVLVVIGGASVGDRDFAREMLDPHGLALTFSKVAIKPGKPVWLGTAGGRIVLGLPGNPTSAMVTARLFLTPLIVALMGQLHPDPLGWMTLPLAAPLPATAARETFARARWEGAGLVPLIRQDSGLQAALAGADWLIRCPPGQSALAAGATVQALRF</sequence>
<evidence type="ECO:0000256" key="6">
    <source>
        <dbReference type="RuleBase" id="RU365090"/>
    </source>
</evidence>
<comment type="catalytic activity">
    <reaction evidence="5">
        <text>adenylyl-molybdopterin + molybdate = Mo-molybdopterin + AMP + H(+)</text>
        <dbReference type="Rhea" id="RHEA:35047"/>
        <dbReference type="ChEBI" id="CHEBI:15378"/>
        <dbReference type="ChEBI" id="CHEBI:36264"/>
        <dbReference type="ChEBI" id="CHEBI:62727"/>
        <dbReference type="ChEBI" id="CHEBI:71302"/>
        <dbReference type="ChEBI" id="CHEBI:456215"/>
        <dbReference type="EC" id="2.10.1.1"/>
    </reaction>
</comment>
<protein>
    <recommendedName>
        <fullName evidence="6">Molybdopterin molybdenumtransferase</fullName>
        <ecNumber evidence="6">2.10.1.1</ecNumber>
    </recommendedName>
</protein>
<dbReference type="Pfam" id="PF00994">
    <property type="entry name" value="MoCF_biosynth"/>
    <property type="match status" value="1"/>
</dbReference>
<dbReference type="Proteomes" id="UP000309668">
    <property type="component" value="Unassembled WGS sequence"/>
</dbReference>
<dbReference type="InterPro" id="IPR036425">
    <property type="entry name" value="MoaB/Mog-like_dom_sf"/>
</dbReference>
<dbReference type="InterPro" id="IPR005110">
    <property type="entry name" value="MoeA_linker/N"/>
</dbReference>
<dbReference type="AlphaFoldDB" id="A0A5S3P0A3"/>
<dbReference type="Gene3D" id="3.90.105.10">
    <property type="entry name" value="Molybdopterin biosynthesis moea protein, domain 2"/>
    <property type="match status" value="1"/>
</dbReference>
<dbReference type="PANTHER" id="PTHR10192:SF5">
    <property type="entry name" value="GEPHYRIN"/>
    <property type="match status" value="1"/>
</dbReference>
<comment type="function">
    <text evidence="1 6">Catalyzes the insertion of molybdate into adenylated molybdopterin with the concomitant release of AMP.</text>
</comment>
<dbReference type="CDD" id="cd00887">
    <property type="entry name" value="MoeA"/>
    <property type="match status" value="1"/>
</dbReference>
<reference evidence="8 9" key="1">
    <citation type="submission" date="2019-05" db="EMBL/GenBank/DDBJ databases">
        <title>Erythrobacter marisflavi sp. nov., isolated from isolated from water of an estuary environment.</title>
        <authorList>
            <person name="Yoon J.-H."/>
        </authorList>
    </citation>
    <scope>NUCLEOTIDE SEQUENCE [LARGE SCALE GENOMIC DNA]</scope>
    <source>
        <strain evidence="8 9">KEM-5</strain>
    </source>
</reference>
<proteinExistence type="inferred from homology"/>
<dbReference type="InterPro" id="IPR038987">
    <property type="entry name" value="MoeA-like"/>
</dbReference>
<evidence type="ECO:0000256" key="3">
    <source>
        <dbReference type="ARBA" id="ARBA00010763"/>
    </source>
</evidence>
<evidence type="ECO:0000259" key="7">
    <source>
        <dbReference type="SMART" id="SM00852"/>
    </source>
</evidence>
<accession>A0A5S3P0A3</accession>
<keyword evidence="9" id="KW-1185">Reference proteome</keyword>
<dbReference type="InterPro" id="IPR005111">
    <property type="entry name" value="MoeA_C_domain_IV"/>
</dbReference>
<dbReference type="Gene3D" id="2.170.190.11">
    <property type="entry name" value="Molybdopterin biosynthesis moea protein, domain 3"/>
    <property type="match status" value="1"/>
</dbReference>
<dbReference type="InterPro" id="IPR001453">
    <property type="entry name" value="MoaB/Mog_dom"/>
</dbReference>